<dbReference type="Gene3D" id="3.50.50.60">
    <property type="entry name" value="FAD/NAD(P)-binding domain"/>
    <property type="match status" value="1"/>
</dbReference>
<sequence>MTRLETDYLVIGAGALAMGFVESILEHSDAHVTIIDRHAKPGGHWNVSYPFVTLHQPSATYGLNSVDLGDDRIDASGPNAGMYELATGTQVRDYFDRAMREKFLPTGRVSYHPMSDYCGNGAAKDGEAHGFASILDGTETTVTVRRKVVDGRAFTASVPATHTRKFEVADGVRITTPGKLPQVWVGQEGEDYAPPSRYVILGAGKTAMDVGVWLMQMGVSPDKIGWVRPRETWMINRLSTQPGTKHVAHTVDWQLAQMRAAKDATSADEIFLALEERGHMLRFDRDILPTKFVFPTISEGEVEQLRRIEDVIRIGRLSRIEPGKMIGQDGEAECPQDTLFVDCTASAASPRPPEPIWQEGRIVPQLLQVPLVSLSATIIGFIEAQYGTDAEKNAVAVPCTITATPGDYPAAMMGNAMNRMLWSQQKPIQDFLAKARLDPGTRIMAAMAGADDATKAAAMQIREATMAAVPNLQKLSLEQRARNEA</sequence>
<comment type="caution">
    <text evidence="1">The sequence shown here is derived from an EMBL/GenBank/DDBJ whole genome shotgun (WGS) entry which is preliminary data.</text>
</comment>
<dbReference type="EMBL" id="QBKA01000002">
    <property type="protein sequence ID" value="RDC60772.1"/>
    <property type="molecule type" value="Genomic_DNA"/>
</dbReference>
<evidence type="ECO:0000313" key="1">
    <source>
        <dbReference type="EMBL" id="RDC60772.1"/>
    </source>
</evidence>
<protein>
    <recommendedName>
        <fullName evidence="3">NAD(P)/FAD-dependent oxidoreductase</fullName>
    </recommendedName>
</protein>
<reference evidence="1 2" key="1">
    <citation type="submission" date="2018-04" db="EMBL/GenBank/DDBJ databases">
        <title>Altererythrobacter sp. HME9302 genome sequencing and assembly.</title>
        <authorList>
            <person name="Kang H."/>
            <person name="Kim H."/>
            <person name="Joh K."/>
        </authorList>
    </citation>
    <scope>NUCLEOTIDE SEQUENCE [LARGE SCALE GENOMIC DNA]</scope>
    <source>
        <strain evidence="1 2">HME9302</strain>
    </source>
</reference>
<evidence type="ECO:0000313" key="2">
    <source>
        <dbReference type="Proteomes" id="UP000253727"/>
    </source>
</evidence>
<dbReference type="SUPFAM" id="SSF51905">
    <property type="entry name" value="FAD/NAD(P)-binding domain"/>
    <property type="match status" value="1"/>
</dbReference>
<keyword evidence="2" id="KW-1185">Reference proteome</keyword>
<dbReference type="Proteomes" id="UP000253727">
    <property type="component" value="Unassembled WGS sequence"/>
</dbReference>
<dbReference type="OrthoDB" id="9773233at2"/>
<gene>
    <name evidence="1" type="ORF">HME9302_01988</name>
</gene>
<evidence type="ECO:0008006" key="3">
    <source>
        <dbReference type="Google" id="ProtNLM"/>
    </source>
</evidence>
<name>A0A369Q8G8_9SPHN</name>
<proteinExistence type="predicted"/>
<dbReference type="InterPro" id="IPR036188">
    <property type="entry name" value="FAD/NAD-bd_sf"/>
</dbReference>
<organism evidence="1 2">
    <name type="scientific">Alteripontixanthobacter maritimus</name>
    <dbReference type="NCBI Taxonomy" id="2161824"/>
    <lineage>
        <taxon>Bacteria</taxon>
        <taxon>Pseudomonadati</taxon>
        <taxon>Pseudomonadota</taxon>
        <taxon>Alphaproteobacteria</taxon>
        <taxon>Sphingomonadales</taxon>
        <taxon>Erythrobacteraceae</taxon>
        <taxon>Alteripontixanthobacter</taxon>
    </lineage>
</organism>
<accession>A0A369Q8G8</accession>
<dbReference type="RefSeq" id="WP_115366868.1">
    <property type="nucleotide sequence ID" value="NZ_QBKA01000002.1"/>
</dbReference>
<dbReference type="AlphaFoldDB" id="A0A369Q8G8"/>